<dbReference type="Proteomes" id="UP000189703">
    <property type="component" value="Unplaced"/>
</dbReference>
<evidence type="ECO:0000256" key="1">
    <source>
        <dbReference type="SAM" id="MobiDB-lite"/>
    </source>
</evidence>
<dbReference type="RefSeq" id="XP_010262567.1">
    <property type="nucleotide sequence ID" value="XM_010264265.2"/>
</dbReference>
<feature type="region of interest" description="Disordered" evidence="1">
    <location>
        <begin position="1"/>
        <end position="104"/>
    </location>
</feature>
<dbReference type="InterPro" id="IPR057059">
    <property type="entry name" value="LTI65/LTI78_PGEED"/>
</dbReference>
<dbReference type="GeneID" id="104601076"/>
<feature type="compositionally biased region" description="Acidic residues" evidence="1">
    <location>
        <begin position="93"/>
        <end position="104"/>
    </location>
</feature>
<evidence type="ECO:0000259" key="3">
    <source>
        <dbReference type="Pfam" id="PF23403"/>
    </source>
</evidence>
<dbReference type="InterPro" id="IPR056605">
    <property type="entry name" value="LTI65_LTI78_N"/>
</dbReference>
<protein>
    <submittedName>
        <fullName evidence="5">Low-temperature-induced 65 kDa protein</fullName>
    </submittedName>
</protein>
<feature type="domain" description="LTI65/LTI78 N-terminal" evidence="3">
    <location>
        <begin position="52"/>
        <end position="114"/>
    </location>
</feature>
<feature type="domain" description="LTI65/LTI78 PGEED repeat" evidence="2">
    <location>
        <begin position="323"/>
        <end position="353"/>
    </location>
</feature>
<dbReference type="OMA" id="QIWDKGV"/>
<feature type="compositionally biased region" description="Polar residues" evidence="1">
    <location>
        <begin position="31"/>
        <end position="41"/>
    </location>
</feature>
<dbReference type="FunCoup" id="A0A1U8AJW6">
    <property type="interactions" value="14"/>
</dbReference>
<proteinExistence type="predicted"/>
<feature type="compositionally biased region" description="Basic and acidic residues" evidence="1">
    <location>
        <begin position="1"/>
        <end position="11"/>
    </location>
</feature>
<dbReference type="InParanoid" id="A0A1U8AJW6"/>
<dbReference type="Pfam" id="PF23403">
    <property type="entry name" value="LTI65_LTI78_N"/>
    <property type="match status" value="1"/>
</dbReference>
<dbReference type="AlphaFoldDB" id="A0A1U8AJW6"/>
<feature type="compositionally biased region" description="Basic residues" evidence="1">
    <location>
        <begin position="52"/>
        <end position="78"/>
    </location>
</feature>
<feature type="region of interest" description="Disordered" evidence="1">
    <location>
        <begin position="381"/>
        <end position="401"/>
    </location>
</feature>
<accession>A0A1U8AJW6</accession>
<feature type="compositionally biased region" description="Low complexity" evidence="1">
    <location>
        <begin position="381"/>
        <end position="395"/>
    </location>
</feature>
<name>A0A1U8AJW6_NELNU</name>
<dbReference type="KEGG" id="nnu:104601076"/>
<dbReference type="OrthoDB" id="670168at2759"/>
<evidence type="ECO:0000313" key="4">
    <source>
        <dbReference type="Proteomes" id="UP000189703"/>
    </source>
</evidence>
<dbReference type="Pfam" id="PF23399">
    <property type="entry name" value="LTI65_PGEED"/>
    <property type="match status" value="1"/>
</dbReference>
<keyword evidence="4" id="KW-1185">Reference proteome</keyword>
<dbReference type="eggNOG" id="ENOG502RXRD">
    <property type="taxonomic scope" value="Eukaryota"/>
</dbReference>
<feature type="compositionally biased region" description="Basic and acidic residues" evidence="1">
    <location>
        <begin position="42"/>
        <end position="51"/>
    </location>
</feature>
<dbReference type="GO" id="GO:0009737">
    <property type="term" value="P:response to abscisic acid"/>
    <property type="evidence" value="ECO:0007669"/>
    <property type="project" value="InterPro"/>
</dbReference>
<organism evidence="4 5">
    <name type="scientific">Nelumbo nucifera</name>
    <name type="common">Sacred lotus</name>
    <dbReference type="NCBI Taxonomy" id="4432"/>
    <lineage>
        <taxon>Eukaryota</taxon>
        <taxon>Viridiplantae</taxon>
        <taxon>Streptophyta</taxon>
        <taxon>Embryophyta</taxon>
        <taxon>Tracheophyta</taxon>
        <taxon>Spermatophyta</taxon>
        <taxon>Magnoliopsida</taxon>
        <taxon>Proteales</taxon>
        <taxon>Nelumbonaceae</taxon>
        <taxon>Nelumbo</taxon>
    </lineage>
</organism>
<dbReference type="PANTHER" id="PTHR33836">
    <property type="entry name" value="LOW-TEMPERATURE-INDUCED 65 KDA PROTEIN-RELATED"/>
    <property type="match status" value="1"/>
</dbReference>
<gene>
    <name evidence="5" type="primary">LOC104601076</name>
</gene>
<dbReference type="PANTHER" id="PTHR33836:SF7">
    <property type="entry name" value="LOW-TEMPERATURE-INDUCED PROTEIN"/>
    <property type="match status" value="1"/>
</dbReference>
<dbReference type="InterPro" id="IPR037491">
    <property type="entry name" value="LTI78/LTI65"/>
</dbReference>
<evidence type="ECO:0000259" key="2">
    <source>
        <dbReference type="Pfam" id="PF23399"/>
    </source>
</evidence>
<evidence type="ECO:0000313" key="5">
    <source>
        <dbReference type="RefSeq" id="XP_010262567.1"/>
    </source>
</evidence>
<sequence>MAQMERIRRPIETPITPTVEQLLHDDESKWGASSPTLSSISKHYDQDEDHIHHSKKSVLAKVREKAKKWRQTLANKKKNNQDENATPSWGVSLDEDEEEDEDPEYFGAPMYESEMAPEACKENARQHPRANPVISDKHILVTSAVHRSDQDNQKTESKPVAYSKAITADSKPIAADRKIIAADSKPVSAERKIVAADSKLVAADSKPVAADSKPVAAYSEPVAAYSNPVAADRKPVAANSEPVAAYTNPVAADSKTITETVTEKLAPAYAKVTETVSETLAPAYAAVTQATNIIASKIHGSPTSASETGPQSIAISSSEQKWDKGVSVKEFLMQKLEPGEEERALSQMISEAMSPRKVPGEMGVVEKVREAVSSLLNVEESPSLSSVPSTTDLSTATGIPVSTNAHEVVEIENEGTQGRIVQTN</sequence>
<reference evidence="5" key="1">
    <citation type="submission" date="2025-08" db="UniProtKB">
        <authorList>
            <consortium name="RefSeq"/>
        </authorList>
    </citation>
    <scope>IDENTIFICATION</scope>
</reference>